<dbReference type="InterPro" id="IPR006073">
    <property type="entry name" value="GTP-bd"/>
</dbReference>
<feature type="binding site" evidence="10">
    <location>
        <begin position="225"/>
        <end position="230"/>
    </location>
    <ligand>
        <name>GTP</name>
        <dbReference type="ChEBI" id="CHEBI:37565"/>
    </ligand>
</feature>
<keyword evidence="7 10" id="KW-0460">Magnesium</keyword>
<reference evidence="13 14" key="1">
    <citation type="submission" date="2020-08" db="EMBL/GenBank/DDBJ databases">
        <title>Genomic Encyclopedia of Type Strains, Phase IV (KMG-IV): sequencing the most valuable type-strain genomes for metagenomic binning, comparative biology and taxonomic classification.</title>
        <authorList>
            <person name="Goeker M."/>
        </authorList>
    </citation>
    <scope>NUCLEOTIDE SEQUENCE [LARGE SCALE GENOMIC DNA]</scope>
    <source>
        <strain evidence="13 14">DSM 27165</strain>
    </source>
</reference>
<feature type="domain" description="TrmE-type G" evidence="12">
    <location>
        <begin position="215"/>
        <end position="372"/>
    </location>
</feature>
<organism evidence="13 14">
    <name type="scientific">Chitinivorax tropicus</name>
    <dbReference type="NCBI Taxonomy" id="714531"/>
    <lineage>
        <taxon>Bacteria</taxon>
        <taxon>Pseudomonadati</taxon>
        <taxon>Pseudomonadota</taxon>
        <taxon>Betaproteobacteria</taxon>
        <taxon>Chitinivorax</taxon>
    </lineage>
</organism>
<dbReference type="CDD" id="cd04164">
    <property type="entry name" value="trmE"/>
    <property type="match status" value="1"/>
</dbReference>
<evidence type="ECO:0000256" key="3">
    <source>
        <dbReference type="ARBA" id="ARBA00022694"/>
    </source>
</evidence>
<evidence type="ECO:0000256" key="10">
    <source>
        <dbReference type="HAMAP-Rule" id="MF_00379"/>
    </source>
</evidence>
<dbReference type="AlphaFoldDB" id="A0A840MYL0"/>
<dbReference type="InterPro" id="IPR005225">
    <property type="entry name" value="Small_GTP-bd"/>
</dbReference>
<dbReference type="GO" id="GO:0005525">
    <property type="term" value="F:GTP binding"/>
    <property type="evidence" value="ECO:0007669"/>
    <property type="project" value="UniProtKB-UniRule"/>
</dbReference>
<feature type="binding site" evidence="10">
    <location>
        <position position="244"/>
    </location>
    <ligand>
        <name>K(+)</name>
        <dbReference type="ChEBI" id="CHEBI:29103"/>
    </ligand>
</feature>
<keyword evidence="5 10" id="KW-0547">Nucleotide-binding</keyword>
<keyword evidence="3 10" id="KW-0819">tRNA processing</keyword>
<dbReference type="InterPro" id="IPR004520">
    <property type="entry name" value="GTPase_MnmE"/>
</dbReference>
<evidence type="ECO:0000256" key="2">
    <source>
        <dbReference type="ARBA" id="ARBA00022490"/>
    </source>
</evidence>
<evidence type="ECO:0000313" key="14">
    <source>
        <dbReference type="Proteomes" id="UP000575898"/>
    </source>
</evidence>
<keyword evidence="14" id="KW-1185">Reference proteome</keyword>
<keyword evidence="9 10" id="KW-0342">GTP-binding</keyword>
<evidence type="ECO:0000256" key="4">
    <source>
        <dbReference type="ARBA" id="ARBA00022723"/>
    </source>
</evidence>
<feature type="binding site" evidence="10">
    <location>
        <position position="249"/>
    </location>
    <ligand>
        <name>K(+)</name>
        <dbReference type="ChEBI" id="CHEBI:29103"/>
    </ligand>
</feature>
<dbReference type="Gene3D" id="1.20.120.430">
    <property type="entry name" value="tRNA modification GTPase MnmE domain 2"/>
    <property type="match status" value="1"/>
</dbReference>
<dbReference type="Gene3D" id="3.30.1360.120">
    <property type="entry name" value="Probable tRNA modification gtpase trme, domain 1"/>
    <property type="match status" value="1"/>
</dbReference>
<dbReference type="SUPFAM" id="SSF52540">
    <property type="entry name" value="P-loop containing nucleoside triphosphate hydrolases"/>
    <property type="match status" value="1"/>
</dbReference>
<dbReference type="FunFam" id="3.40.50.300:FF:001376">
    <property type="entry name" value="tRNA modification GTPase MnmE"/>
    <property type="match status" value="1"/>
</dbReference>
<feature type="binding site" evidence="10">
    <location>
        <position position="246"/>
    </location>
    <ligand>
        <name>K(+)</name>
        <dbReference type="ChEBI" id="CHEBI:29103"/>
    </ligand>
</feature>
<comment type="function">
    <text evidence="10">Exhibits a very high intrinsic GTPase hydrolysis rate. Involved in the addition of a carboxymethylaminomethyl (cmnm) group at the wobble position (U34) of certain tRNAs, forming tRNA-cmnm(5)s(2)U34.</text>
</comment>
<feature type="binding site" evidence="10">
    <location>
        <position position="225"/>
    </location>
    <ligand>
        <name>K(+)</name>
        <dbReference type="ChEBI" id="CHEBI:29103"/>
    </ligand>
</feature>
<keyword evidence="6 10" id="KW-0378">Hydrolase</keyword>
<dbReference type="Pfam" id="PF10396">
    <property type="entry name" value="TrmE_N"/>
    <property type="match status" value="1"/>
</dbReference>
<dbReference type="InterPro" id="IPR027266">
    <property type="entry name" value="TrmE/GcvT-like"/>
</dbReference>
<evidence type="ECO:0000256" key="8">
    <source>
        <dbReference type="ARBA" id="ARBA00022958"/>
    </source>
</evidence>
<dbReference type="GO" id="GO:0005829">
    <property type="term" value="C:cytosol"/>
    <property type="evidence" value="ECO:0007669"/>
    <property type="project" value="TreeGrafter"/>
</dbReference>
<evidence type="ECO:0000256" key="1">
    <source>
        <dbReference type="ARBA" id="ARBA00011043"/>
    </source>
</evidence>
<feature type="binding site" evidence="10">
    <location>
        <position position="446"/>
    </location>
    <ligand>
        <name>(6S)-5-formyl-5,6,7,8-tetrahydrofolate</name>
        <dbReference type="ChEBI" id="CHEBI:57457"/>
    </ligand>
</feature>
<comment type="subunit">
    <text evidence="10">Homodimer. Heterotetramer of two MnmE and two MnmG subunits.</text>
</comment>
<keyword evidence="8 10" id="KW-0630">Potassium</keyword>
<comment type="cofactor">
    <cofactor evidence="10">
        <name>K(+)</name>
        <dbReference type="ChEBI" id="CHEBI:29103"/>
    </cofactor>
    <text evidence="10">Binds 1 potassium ion per subunit.</text>
</comment>
<accession>A0A840MYL0</accession>
<gene>
    <name evidence="10" type="primary">mnmE</name>
    <name evidence="10" type="synonym">trmE</name>
    <name evidence="13" type="ORF">HNQ59_003558</name>
</gene>
<dbReference type="PANTHER" id="PTHR42714">
    <property type="entry name" value="TRNA MODIFICATION GTPASE GTPBP3"/>
    <property type="match status" value="1"/>
</dbReference>
<dbReference type="NCBIfam" id="NF003661">
    <property type="entry name" value="PRK05291.1-3"/>
    <property type="match status" value="1"/>
</dbReference>
<dbReference type="InterPro" id="IPR018948">
    <property type="entry name" value="GTP-bd_TrmE_N"/>
</dbReference>
<keyword evidence="4 10" id="KW-0479">Metal-binding</keyword>
<protein>
    <recommendedName>
        <fullName evidence="10">tRNA modification GTPase MnmE</fullName>
        <ecNumber evidence="10">3.6.-.-</ecNumber>
    </recommendedName>
</protein>
<dbReference type="NCBIfam" id="TIGR00450">
    <property type="entry name" value="mnmE_trmE_thdF"/>
    <property type="match status" value="1"/>
</dbReference>
<comment type="similarity">
    <text evidence="1 10 11">Belongs to the TRAFAC class TrmE-Era-EngA-EngB-Septin-like GTPase superfamily. TrmE GTPase family.</text>
</comment>
<comment type="caution">
    <text evidence="13">The sequence shown here is derived from an EMBL/GenBank/DDBJ whole genome shotgun (WGS) entry which is preliminary data.</text>
</comment>
<dbReference type="Pfam" id="PF01926">
    <property type="entry name" value="MMR_HSR1"/>
    <property type="match status" value="1"/>
</dbReference>
<evidence type="ECO:0000313" key="13">
    <source>
        <dbReference type="EMBL" id="MBB5020241.1"/>
    </source>
</evidence>
<proteinExistence type="inferred from homology"/>
<evidence type="ECO:0000256" key="6">
    <source>
        <dbReference type="ARBA" id="ARBA00022801"/>
    </source>
</evidence>
<dbReference type="EC" id="3.6.-.-" evidence="10"/>
<dbReference type="GO" id="GO:0003924">
    <property type="term" value="F:GTPase activity"/>
    <property type="evidence" value="ECO:0007669"/>
    <property type="project" value="UniProtKB-UniRule"/>
</dbReference>
<evidence type="ECO:0000256" key="9">
    <source>
        <dbReference type="ARBA" id="ARBA00023134"/>
    </source>
</evidence>
<dbReference type="Proteomes" id="UP000575898">
    <property type="component" value="Unassembled WGS sequence"/>
</dbReference>
<dbReference type="InterPro" id="IPR027368">
    <property type="entry name" value="MnmE_dom2"/>
</dbReference>
<sequence>MLTNETIAAIATAPGRGGVGIVRVSGPAVQAMAQSLLGCVPPVRLATFGRFRNAIGEILDEGIALYFAGPHSFTGEDVLELQGHGGPMVLRRVLQRCIELGARMAEPGEFTKRAFLNDKLDLAQAEAVADLIDASSEEAAKSALRSLRGEFSSQVRQLVDQVIHLRMLVEASLDFPEEDIDFLEAADAKGQLKTIQGQLAAVSKAAKQGSILREGVHVVLVGQPNVGKSSLMNALAGDDVAIVTDIAGTTRDAIREQIHIEGVPLHIIDTAGLRETIDQVEQIGINRTWQAIEKADIALLLVDARHGLTEAEQAILDRFPDKLRRLKVFNKIDLSGEQAGLGESNGIPVIYLSAKQGLGIDLLRAQLLAAVGFESDGQGVFMARARHLDAIRRAAGHLGEADMQYMQIELFAEELRLAQNALNEITGEFSADDLLGEIFSRFCIGK</sequence>
<dbReference type="HAMAP" id="MF_00379">
    <property type="entry name" value="GTPase_MnmE"/>
    <property type="match status" value="1"/>
</dbReference>
<evidence type="ECO:0000256" key="7">
    <source>
        <dbReference type="ARBA" id="ARBA00022842"/>
    </source>
</evidence>
<dbReference type="Pfam" id="PF12631">
    <property type="entry name" value="MnmE_helical"/>
    <property type="match status" value="1"/>
</dbReference>
<dbReference type="InterPro" id="IPR027417">
    <property type="entry name" value="P-loop_NTPase"/>
</dbReference>
<evidence type="ECO:0000259" key="12">
    <source>
        <dbReference type="PROSITE" id="PS51709"/>
    </source>
</evidence>
<feature type="binding site" evidence="10">
    <location>
        <begin position="269"/>
        <end position="272"/>
    </location>
    <ligand>
        <name>GTP</name>
        <dbReference type="ChEBI" id="CHEBI:37565"/>
    </ligand>
</feature>
<dbReference type="RefSeq" id="WP_184041643.1">
    <property type="nucleotide sequence ID" value="NZ_JACHHY010000028.1"/>
</dbReference>
<name>A0A840MYL0_9PROT</name>
<evidence type="ECO:0000256" key="11">
    <source>
        <dbReference type="RuleBase" id="RU003313"/>
    </source>
</evidence>
<dbReference type="EMBL" id="JACHHY010000028">
    <property type="protein sequence ID" value="MBB5020241.1"/>
    <property type="molecule type" value="Genomic_DNA"/>
</dbReference>
<feature type="binding site" evidence="10">
    <location>
        <position position="119"/>
    </location>
    <ligand>
        <name>(6S)-5-formyl-5,6,7,8-tetrahydrofolate</name>
        <dbReference type="ChEBI" id="CHEBI:57457"/>
    </ligand>
</feature>
<keyword evidence="2 10" id="KW-0963">Cytoplasm</keyword>
<dbReference type="GO" id="GO:0030488">
    <property type="term" value="P:tRNA methylation"/>
    <property type="evidence" value="ECO:0007669"/>
    <property type="project" value="TreeGrafter"/>
</dbReference>
<dbReference type="Gene3D" id="3.40.50.300">
    <property type="entry name" value="P-loop containing nucleotide triphosphate hydrolases"/>
    <property type="match status" value="1"/>
</dbReference>
<dbReference type="PROSITE" id="PS51709">
    <property type="entry name" value="G_TRME"/>
    <property type="match status" value="1"/>
</dbReference>
<dbReference type="GO" id="GO:0002098">
    <property type="term" value="P:tRNA wobble uridine modification"/>
    <property type="evidence" value="ECO:0007669"/>
    <property type="project" value="TreeGrafter"/>
</dbReference>
<comment type="caution">
    <text evidence="10">Lacks conserved residue(s) required for the propagation of feature annotation.</text>
</comment>
<dbReference type="NCBIfam" id="TIGR00231">
    <property type="entry name" value="small_GTP"/>
    <property type="match status" value="1"/>
</dbReference>
<feature type="binding site" evidence="10">
    <location>
        <position position="23"/>
    </location>
    <ligand>
        <name>(6S)-5-formyl-5,6,7,8-tetrahydrofolate</name>
        <dbReference type="ChEBI" id="CHEBI:57457"/>
    </ligand>
</feature>
<feature type="binding site" evidence="10">
    <location>
        <begin position="244"/>
        <end position="250"/>
    </location>
    <ligand>
        <name>GTP</name>
        <dbReference type="ChEBI" id="CHEBI:37565"/>
    </ligand>
</feature>
<feature type="binding site" evidence="10">
    <location>
        <position position="229"/>
    </location>
    <ligand>
        <name>Mg(2+)</name>
        <dbReference type="ChEBI" id="CHEBI:18420"/>
    </ligand>
</feature>
<feature type="binding site" evidence="10">
    <location>
        <position position="250"/>
    </location>
    <ligand>
        <name>Mg(2+)</name>
        <dbReference type="ChEBI" id="CHEBI:18420"/>
    </ligand>
</feature>
<dbReference type="InterPro" id="IPR031168">
    <property type="entry name" value="G_TrmE"/>
</dbReference>
<dbReference type="InterPro" id="IPR025867">
    <property type="entry name" value="MnmE_helical"/>
</dbReference>
<dbReference type="PANTHER" id="PTHR42714:SF2">
    <property type="entry name" value="TRNA MODIFICATION GTPASE GTPBP3, MITOCHONDRIAL"/>
    <property type="match status" value="1"/>
</dbReference>
<dbReference type="GO" id="GO:0046872">
    <property type="term" value="F:metal ion binding"/>
    <property type="evidence" value="ECO:0007669"/>
    <property type="project" value="UniProtKB-KW"/>
</dbReference>
<evidence type="ECO:0000256" key="5">
    <source>
        <dbReference type="ARBA" id="ARBA00022741"/>
    </source>
</evidence>
<feature type="binding site" evidence="10">
    <location>
        <position position="80"/>
    </location>
    <ligand>
        <name>(6S)-5-formyl-5,6,7,8-tetrahydrofolate</name>
        <dbReference type="ChEBI" id="CHEBI:57457"/>
    </ligand>
</feature>
<dbReference type="CDD" id="cd14858">
    <property type="entry name" value="TrmE_N"/>
    <property type="match status" value="1"/>
</dbReference>
<comment type="subcellular location">
    <subcellularLocation>
        <location evidence="10">Cytoplasm</location>
    </subcellularLocation>
</comment>